<comment type="caution">
    <text evidence="1">The sequence shown here is derived from an EMBL/GenBank/DDBJ whole genome shotgun (WGS) entry which is preliminary data.</text>
</comment>
<evidence type="ECO:0000313" key="2">
    <source>
        <dbReference type="Proteomes" id="UP000314294"/>
    </source>
</evidence>
<dbReference type="EMBL" id="SRLO01019094">
    <property type="protein sequence ID" value="TNN23281.1"/>
    <property type="molecule type" value="Genomic_DNA"/>
</dbReference>
<keyword evidence="2" id="KW-1185">Reference proteome</keyword>
<name>A0A4Z2E3I6_9TELE</name>
<gene>
    <name evidence="1" type="ORF">EYF80_066600</name>
</gene>
<reference evidence="1 2" key="1">
    <citation type="submission" date="2019-03" db="EMBL/GenBank/DDBJ databases">
        <title>First draft genome of Liparis tanakae, snailfish: a comprehensive survey of snailfish specific genes.</title>
        <authorList>
            <person name="Kim W."/>
            <person name="Song I."/>
            <person name="Jeong J.-H."/>
            <person name="Kim D."/>
            <person name="Kim S."/>
            <person name="Ryu S."/>
            <person name="Song J.Y."/>
            <person name="Lee S.K."/>
        </authorList>
    </citation>
    <scope>NUCLEOTIDE SEQUENCE [LARGE SCALE GENOMIC DNA]</scope>
    <source>
        <tissue evidence="1">Muscle</tissue>
    </source>
</reference>
<protein>
    <submittedName>
        <fullName evidence="1">Uncharacterized protein</fullName>
    </submittedName>
</protein>
<accession>A0A4Z2E3I6</accession>
<dbReference type="Proteomes" id="UP000314294">
    <property type="component" value="Unassembled WGS sequence"/>
</dbReference>
<organism evidence="1 2">
    <name type="scientific">Liparis tanakae</name>
    <name type="common">Tanaka's snailfish</name>
    <dbReference type="NCBI Taxonomy" id="230148"/>
    <lineage>
        <taxon>Eukaryota</taxon>
        <taxon>Metazoa</taxon>
        <taxon>Chordata</taxon>
        <taxon>Craniata</taxon>
        <taxon>Vertebrata</taxon>
        <taxon>Euteleostomi</taxon>
        <taxon>Actinopterygii</taxon>
        <taxon>Neopterygii</taxon>
        <taxon>Teleostei</taxon>
        <taxon>Neoteleostei</taxon>
        <taxon>Acanthomorphata</taxon>
        <taxon>Eupercaria</taxon>
        <taxon>Perciformes</taxon>
        <taxon>Cottioidei</taxon>
        <taxon>Cottales</taxon>
        <taxon>Liparidae</taxon>
        <taxon>Liparis</taxon>
    </lineage>
</organism>
<proteinExistence type="predicted"/>
<evidence type="ECO:0000313" key="1">
    <source>
        <dbReference type="EMBL" id="TNN23281.1"/>
    </source>
</evidence>
<dbReference type="AlphaFoldDB" id="A0A4Z2E3I6"/>
<sequence>MATPRFGAVDVTFAPITKVRGQGQ</sequence>